<dbReference type="AlphaFoldDB" id="A0A5C4MFF9"/>
<evidence type="ECO:0000313" key="2">
    <source>
        <dbReference type="EMBL" id="TNC31819.1"/>
    </source>
</evidence>
<gene>
    <name evidence="3" type="ORF">FHE65_27525</name>
    <name evidence="2" type="ORF">FHE65_30745</name>
</gene>
<reference evidence="3 4" key="1">
    <citation type="submission" date="2019-05" db="EMBL/GenBank/DDBJ databases">
        <title>Mumia sp. nov., isolated from the intestinal contents of plateau pika (Ochotona curzoniae) in the Qinghai-Tibet plateau of China.</title>
        <authorList>
            <person name="Tian Z."/>
        </authorList>
    </citation>
    <scope>NUCLEOTIDE SEQUENCE [LARGE SCALE GENOMIC DNA]</scope>
    <source>
        <strain evidence="4">527</strain>
        <strain evidence="3">Z527</strain>
    </source>
</reference>
<sequence>MAMVVTFGGPLEYANQVWNDVEPDRDGYVLILGGAGAGPEAWYLVDPESETIPTEQGDALPAEYAGQTKPDA</sequence>
<dbReference type="RefSeq" id="WP_139087364.1">
    <property type="nucleotide sequence ID" value="NZ_VDFR01000153.1"/>
</dbReference>
<dbReference type="EMBL" id="VDFR01000153">
    <property type="protein sequence ID" value="TNC34671.1"/>
    <property type="molecule type" value="Genomic_DNA"/>
</dbReference>
<proteinExistence type="predicted"/>
<dbReference type="Proteomes" id="UP000306740">
    <property type="component" value="Unassembled WGS sequence"/>
</dbReference>
<dbReference type="OrthoDB" id="366726at2"/>
<evidence type="ECO:0000313" key="4">
    <source>
        <dbReference type="Proteomes" id="UP000306740"/>
    </source>
</evidence>
<name>A0A5C4MFF9_9ACTN</name>
<protein>
    <submittedName>
        <fullName evidence="3">Uncharacterized protein</fullName>
    </submittedName>
</protein>
<organism evidence="3 4">
    <name type="scientific">Mumia zhuanghuii</name>
    <dbReference type="NCBI Taxonomy" id="2585211"/>
    <lineage>
        <taxon>Bacteria</taxon>
        <taxon>Bacillati</taxon>
        <taxon>Actinomycetota</taxon>
        <taxon>Actinomycetes</taxon>
        <taxon>Propionibacteriales</taxon>
        <taxon>Nocardioidaceae</taxon>
        <taxon>Mumia</taxon>
    </lineage>
</organism>
<feature type="region of interest" description="Disordered" evidence="1">
    <location>
        <begin position="52"/>
        <end position="72"/>
    </location>
</feature>
<dbReference type="EMBL" id="VDFR01000199">
    <property type="protein sequence ID" value="TNC31819.1"/>
    <property type="molecule type" value="Genomic_DNA"/>
</dbReference>
<comment type="caution">
    <text evidence="3">The sequence shown here is derived from an EMBL/GenBank/DDBJ whole genome shotgun (WGS) entry which is preliminary data.</text>
</comment>
<evidence type="ECO:0000256" key="1">
    <source>
        <dbReference type="SAM" id="MobiDB-lite"/>
    </source>
</evidence>
<accession>A0A5C4MFF9</accession>
<evidence type="ECO:0000313" key="3">
    <source>
        <dbReference type="EMBL" id="TNC34671.1"/>
    </source>
</evidence>